<keyword evidence="4" id="KW-0411">Iron-sulfur</keyword>
<evidence type="ECO:0000313" key="6">
    <source>
        <dbReference type="EMBL" id="KKL26993.1"/>
    </source>
</evidence>
<dbReference type="Pfam" id="PF04055">
    <property type="entry name" value="Radical_SAM"/>
    <property type="match status" value="1"/>
</dbReference>
<evidence type="ECO:0000256" key="2">
    <source>
        <dbReference type="ARBA" id="ARBA00022723"/>
    </source>
</evidence>
<dbReference type="SUPFAM" id="SSF102114">
    <property type="entry name" value="Radical SAM enzymes"/>
    <property type="match status" value="1"/>
</dbReference>
<dbReference type="AlphaFoldDB" id="A0A0F9ET27"/>
<sequence>MTYIQITTRCNMLCDHCGFDCTTNGIDMSMSTYRKALRLDDQYVYIGGGEPTIHPKFNTILMEAISECKHIGIITNGKKAKIALLLAKLTKRRVINARLSQDIYHEPINNEVIHAFENIGKYTHIYGHDYGYEAINITEDDNINNSGRAKINNIGTNNECMCPSLFVLPTGEIKPCGCLDAPIIGHVDNGYIGNENLEKDTLHYHTLKFRRCHKK</sequence>
<dbReference type="SFLD" id="SFLDS00029">
    <property type="entry name" value="Radical_SAM"/>
    <property type="match status" value="1"/>
</dbReference>
<keyword evidence="2" id="KW-0479">Metal-binding</keyword>
<dbReference type="InterPro" id="IPR050377">
    <property type="entry name" value="Radical_SAM_PqqE_MftC-like"/>
</dbReference>
<dbReference type="EMBL" id="LAZR01035634">
    <property type="protein sequence ID" value="KKL26993.1"/>
    <property type="molecule type" value="Genomic_DNA"/>
</dbReference>
<dbReference type="Gene3D" id="3.20.20.70">
    <property type="entry name" value="Aldolase class I"/>
    <property type="match status" value="1"/>
</dbReference>
<keyword evidence="3" id="KW-0408">Iron</keyword>
<dbReference type="GO" id="GO:0003824">
    <property type="term" value="F:catalytic activity"/>
    <property type="evidence" value="ECO:0007669"/>
    <property type="project" value="InterPro"/>
</dbReference>
<dbReference type="InterPro" id="IPR007197">
    <property type="entry name" value="rSAM"/>
</dbReference>
<evidence type="ECO:0000256" key="3">
    <source>
        <dbReference type="ARBA" id="ARBA00023004"/>
    </source>
</evidence>
<evidence type="ECO:0000256" key="1">
    <source>
        <dbReference type="ARBA" id="ARBA00022691"/>
    </source>
</evidence>
<reference evidence="6" key="1">
    <citation type="journal article" date="2015" name="Nature">
        <title>Complex archaea that bridge the gap between prokaryotes and eukaryotes.</title>
        <authorList>
            <person name="Spang A."/>
            <person name="Saw J.H."/>
            <person name="Jorgensen S.L."/>
            <person name="Zaremba-Niedzwiedzka K."/>
            <person name="Martijn J."/>
            <person name="Lind A.E."/>
            <person name="van Eijk R."/>
            <person name="Schleper C."/>
            <person name="Guy L."/>
            <person name="Ettema T.J."/>
        </authorList>
    </citation>
    <scope>NUCLEOTIDE SEQUENCE</scope>
</reference>
<evidence type="ECO:0000259" key="5">
    <source>
        <dbReference type="Pfam" id="PF04055"/>
    </source>
</evidence>
<dbReference type="InterPro" id="IPR013785">
    <property type="entry name" value="Aldolase_TIM"/>
</dbReference>
<accession>A0A0F9ET27</accession>
<dbReference type="PANTHER" id="PTHR11228:SF7">
    <property type="entry name" value="PQQA PEPTIDE CYCLASE"/>
    <property type="match status" value="1"/>
</dbReference>
<name>A0A0F9ET27_9ZZZZ</name>
<comment type="caution">
    <text evidence="6">The sequence shown here is derived from an EMBL/GenBank/DDBJ whole genome shotgun (WGS) entry which is preliminary data.</text>
</comment>
<keyword evidence="1" id="KW-0949">S-adenosyl-L-methionine</keyword>
<dbReference type="CDD" id="cd01335">
    <property type="entry name" value="Radical_SAM"/>
    <property type="match status" value="1"/>
</dbReference>
<dbReference type="GO" id="GO:0051536">
    <property type="term" value="F:iron-sulfur cluster binding"/>
    <property type="evidence" value="ECO:0007669"/>
    <property type="project" value="UniProtKB-KW"/>
</dbReference>
<evidence type="ECO:0000256" key="4">
    <source>
        <dbReference type="ARBA" id="ARBA00023014"/>
    </source>
</evidence>
<feature type="domain" description="Radical SAM core" evidence="5">
    <location>
        <begin position="4"/>
        <end position="93"/>
    </location>
</feature>
<dbReference type="PANTHER" id="PTHR11228">
    <property type="entry name" value="RADICAL SAM DOMAIN PROTEIN"/>
    <property type="match status" value="1"/>
</dbReference>
<organism evidence="6">
    <name type="scientific">marine sediment metagenome</name>
    <dbReference type="NCBI Taxonomy" id="412755"/>
    <lineage>
        <taxon>unclassified sequences</taxon>
        <taxon>metagenomes</taxon>
        <taxon>ecological metagenomes</taxon>
    </lineage>
</organism>
<dbReference type="GO" id="GO:0046872">
    <property type="term" value="F:metal ion binding"/>
    <property type="evidence" value="ECO:0007669"/>
    <property type="project" value="UniProtKB-KW"/>
</dbReference>
<protein>
    <recommendedName>
        <fullName evidence="5">Radical SAM core domain-containing protein</fullName>
    </recommendedName>
</protein>
<dbReference type="InterPro" id="IPR058240">
    <property type="entry name" value="rSAM_sf"/>
</dbReference>
<proteinExistence type="predicted"/>
<gene>
    <name evidence="6" type="ORF">LCGC14_2389700</name>
</gene>